<dbReference type="AlphaFoldDB" id="A0AAV2HQU4"/>
<evidence type="ECO:0000313" key="3">
    <source>
        <dbReference type="Proteomes" id="UP001497497"/>
    </source>
</evidence>
<dbReference type="PANTHER" id="PTHR19303">
    <property type="entry name" value="TRANSPOSON"/>
    <property type="match status" value="1"/>
</dbReference>
<feature type="non-terminal residue" evidence="2">
    <location>
        <position position="337"/>
    </location>
</feature>
<gene>
    <name evidence="2" type="ORF">GSLYS_00009815001</name>
</gene>
<dbReference type="Pfam" id="PF03184">
    <property type="entry name" value="DDE_1"/>
    <property type="match status" value="1"/>
</dbReference>
<accession>A0AAV2HQU4</accession>
<sequence>MSWHDSTNWTDAVLPDLLRTYSPANIFSVTETGLFFRCLPVGMNHLRGQTCSGGEHASERLTIITAVNLDGSCKLPIFCVGKGVSPKCLNGIKNLPITYRTSNKAWMTSSLFSEWILGLEGQFLNEGRKVAMLVDTSPTHVQPGDLHAIDLIFLPPHTSRNPQSQDKGIIYVLKQRYREEMLKKLILHLEFTPQEIQHAMHGLRKAWDSISPETVRSCFIATGFSIPKADNSSSEVALSSRSHQLHEMSLFQRVSANIPVDMSLVDYINVDRRVVTWDQMGMVSRIISTTCANQLPVCTAGSPVSQSCHSPSSSLSQPSVDNSHLFTSRALKMANGT</sequence>
<evidence type="ECO:0000313" key="2">
    <source>
        <dbReference type="EMBL" id="CAL1535855.1"/>
    </source>
</evidence>
<comment type="caution">
    <text evidence="2">The sequence shown here is derived from an EMBL/GenBank/DDBJ whole genome shotgun (WGS) entry which is preliminary data.</text>
</comment>
<dbReference type="Proteomes" id="UP001497497">
    <property type="component" value="Unassembled WGS sequence"/>
</dbReference>
<evidence type="ECO:0000259" key="1">
    <source>
        <dbReference type="Pfam" id="PF03184"/>
    </source>
</evidence>
<proteinExistence type="predicted"/>
<organism evidence="2 3">
    <name type="scientific">Lymnaea stagnalis</name>
    <name type="common">Great pond snail</name>
    <name type="synonym">Helix stagnalis</name>
    <dbReference type="NCBI Taxonomy" id="6523"/>
    <lineage>
        <taxon>Eukaryota</taxon>
        <taxon>Metazoa</taxon>
        <taxon>Spiralia</taxon>
        <taxon>Lophotrochozoa</taxon>
        <taxon>Mollusca</taxon>
        <taxon>Gastropoda</taxon>
        <taxon>Heterobranchia</taxon>
        <taxon>Euthyneura</taxon>
        <taxon>Panpulmonata</taxon>
        <taxon>Hygrophila</taxon>
        <taxon>Lymnaeoidea</taxon>
        <taxon>Lymnaeidae</taxon>
        <taxon>Lymnaea</taxon>
    </lineage>
</organism>
<dbReference type="GO" id="GO:0003677">
    <property type="term" value="F:DNA binding"/>
    <property type="evidence" value="ECO:0007669"/>
    <property type="project" value="TreeGrafter"/>
</dbReference>
<dbReference type="InterPro" id="IPR004875">
    <property type="entry name" value="DDE_SF_endonuclease_dom"/>
</dbReference>
<dbReference type="EMBL" id="CAXITT010000212">
    <property type="protein sequence ID" value="CAL1535855.1"/>
    <property type="molecule type" value="Genomic_DNA"/>
</dbReference>
<protein>
    <recommendedName>
        <fullName evidence="1">DDE-1 domain-containing protein</fullName>
    </recommendedName>
</protein>
<keyword evidence="3" id="KW-1185">Reference proteome</keyword>
<reference evidence="2 3" key="1">
    <citation type="submission" date="2024-04" db="EMBL/GenBank/DDBJ databases">
        <authorList>
            <consortium name="Genoscope - CEA"/>
            <person name="William W."/>
        </authorList>
    </citation>
    <scope>NUCLEOTIDE SEQUENCE [LARGE SCALE GENOMIC DNA]</scope>
</reference>
<name>A0AAV2HQU4_LYMST</name>
<dbReference type="GO" id="GO:0005634">
    <property type="term" value="C:nucleus"/>
    <property type="evidence" value="ECO:0007669"/>
    <property type="project" value="TreeGrafter"/>
</dbReference>
<feature type="domain" description="DDE-1" evidence="1">
    <location>
        <begin position="59"/>
        <end position="219"/>
    </location>
</feature>
<dbReference type="PANTHER" id="PTHR19303:SF73">
    <property type="entry name" value="PROTEIN PDC2"/>
    <property type="match status" value="1"/>
</dbReference>
<dbReference type="InterPro" id="IPR050863">
    <property type="entry name" value="CenT-Element_Derived"/>
</dbReference>